<accession>A0A059F5K8</accession>
<dbReference type="VEuPathDB" id="MicrosporidiaDB:H312_00196"/>
<feature type="signal peptide" evidence="1">
    <location>
        <begin position="1"/>
        <end position="16"/>
    </location>
</feature>
<feature type="chain" id="PRO_5001577771" evidence="1">
    <location>
        <begin position="17"/>
        <end position="72"/>
    </location>
</feature>
<evidence type="ECO:0000313" key="2">
    <source>
        <dbReference type="EMBL" id="KCZ82538.1"/>
    </source>
</evidence>
<name>A0A059F5K8_9MICR</name>
<proteinExistence type="predicted"/>
<evidence type="ECO:0000313" key="3">
    <source>
        <dbReference type="Proteomes" id="UP000030655"/>
    </source>
</evidence>
<keyword evidence="3" id="KW-1185">Reference proteome</keyword>
<dbReference type="OrthoDB" id="10428524at2759"/>
<organism evidence="2 3">
    <name type="scientific">Anncaliia algerae PRA339</name>
    <dbReference type="NCBI Taxonomy" id="1288291"/>
    <lineage>
        <taxon>Eukaryota</taxon>
        <taxon>Fungi</taxon>
        <taxon>Fungi incertae sedis</taxon>
        <taxon>Microsporidia</taxon>
        <taxon>Tubulinosematoidea</taxon>
        <taxon>Tubulinosematidae</taxon>
        <taxon>Anncaliia</taxon>
    </lineage>
</organism>
<protein>
    <submittedName>
        <fullName evidence="2">Uncharacterized protein</fullName>
    </submittedName>
</protein>
<keyword evidence="1" id="KW-0732">Signal</keyword>
<dbReference type="Proteomes" id="UP000030655">
    <property type="component" value="Unassembled WGS sequence"/>
</dbReference>
<dbReference type="EMBL" id="KK365130">
    <property type="protein sequence ID" value="KCZ82538.1"/>
    <property type="molecule type" value="Genomic_DNA"/>
</dbReference>
<reference evidence="2 3" key="2">
    <citation type="submission" date="2014-03" db="EMBL/GenBank/DDBJ databases">
        <title>The Genome Sequence of Anncaliia algerae insect isolate PRA339.</title>
        <authorList>
            <consortium name="The Broad Institute Genome Sequencing Platform"/>
            <consortium name="The Broad Institute Genome Sequencing Center for Infectious Disease"/>
            <person name="Cuomo C."/>
            <person name="Becnel J."/>
            <person name="Sanscrainte N."/>
            <person name="Walker B."/>
            <person name="Young S.K."/>
            <person name="Zeng Q."/>
            <person name="Gargeya S."/>
            <person name="Fitzgerald M."/>
            <person name="Haas B."/>
            <person name="Abouelleil A."/>
            <person name="Alvarado L."/>
            <person name="Arachchi H.M."/>
            <person name="Berlin A.M."/>
            <person name="Chapman S.B."/>
            <person name="Dewar J."/>
            <person name="Goldberg J."/>
            <person name="Griggs A."/>
            <person name="Gujja S."/>
            <person name="Hansen M."/>
            <person name="Howarth C."/>
            <person name="Imamovic A."/>
            <person name="Larimer J."/>
            <person name="McCowan C."/>
            <person name="Murphy C."/>
            <person name="Neiman D."/>
            <person name="Pearson M."/>
            <person name="Priest M."/>
            <person name="Roberts A."/>
            <person name="Saif S."/>
            <person name="Shea T."/>
            <person name="Sisk P."/>
            <person name="Sykes S."/>
            <person name="Wortman J."/>
            <person name="Nusbaum C."/>
            <person name="Birren B."/>
        </authorList>
    </citation>
    <scope>NUCLEOTIDE SEQUENCE [LARGE SCALE GENOMIC DNA]</scope>
    <source>
        <strain evidence="2 3">PRA339</strain>
    </source>
</reference>
<feature type="non-terminal residue" evidence="2">
    <location>
        <position position="72"/>
    </location>
</feature>
<dbReference type="AlphaFoldDB" id="A0A059F5K8"/>
<reference evidence="3" key="1">
    <citation type="submission" date="2013-02" db="EMBL/GenBank/DDBJ databases">
        <authorList>
            <consortium name="The Broad Institute Genome Sequencing Platform"/>
            <person name="Cuomo C."/>
            <person name="Becnel J."/>
            <person name="Sanscrainte N."/>
            <person name="Walker B."/>
            <person name="Young S.K."/>
            <person name="Zeng Q."/>
            <person name="Gargeya S."/>
            <person name="Fitzgerald M."/>
            <person name="Haas B."/>
            <person name="Abouelleil A."/>
            <person name="Alvarado L."/>
            <person name="Arachchi H.M."/>
            <person name="Berlin A.M."/>
            <person name="Chapman S.B."/>
            <person name="Dewar J."/>
            <person name="Goldberg J."/>
            <person name="Griggs A."/>
            <person name="Gujja S."/>
            <person name="Hansen M."/>
            <person name="Howarth C."/>
            <person name="Imamovic A."/>
            <person name="Larimer J."/>
            <person name="McCowan C."/>
            <person name="Murphy C."/>
            <person name="Neiman D."/>
            <person name="Pearson M."/>
            <person name="Priest M."/>
            <person name="Roberts A."/>
            <person name="Saif S."/>
            <person name="Shea T."/>
            <person name="Sisk P."/>
            <person name="Sykes S."/>
            <person name="Wortman J."/>
            <person name="Nusbaum C."/>
            <person name="Birren B."/>
        </authorList>
    </citation>
    <scope>NUCLEOTIDE SEQUENCE [LARGE SCALE GENOMIC DNA]</scope>
    <source>
        <strain evidence="3">PRA339</strain>
    </source>
</reference>
<dbReference type="HOGENOM" id="CLU_2729017_0_0_1"/>
<evidence type="ECO:0000256" key="1">
    <source>
        <dbReference type="SAM" id="SignalP"/>
    </source>
</evidence>
<sequence length="72" mass="8424">MFLIFILMCASKAAKRSHPRGNYEFNAKKASIIQKLDNFGKKLYSLHDNASYSLTMFIVYVDDLLKELLYRE</sequence>
<gene>
    <name evidence="2" type="ORF">H312_00196</name>
</gene>